<accession>A0A0D2N5Q9</accession>
<reference evidence="2 3" key="1">
    <citation type="journal article" date="2013" name="BMC Genomics">
        <title>Reconstruction of the lipid metabolism for the microalga Monoraphidium neglectum from its genome sequence reveals characteristics suitable for biofuel production.</title>
        <authorList>
            <person name="Bogen C."/>
            <person name="Al-Dilaimi A."/>
            <person name="Albersmeier A."/>
            <person name="Wichmann J."/>
            <person name="Grundmann M."/>
            <person name="Rupp O."/>
            <person name="Lauersen K.J."/>
            <person name="Blifernez-Klassen O."/>
            <person name="Kalinowski J."/>
            <person name="Goesmann A."/>
            <person name="Mussgnug J.H."/>
            <person name="Kruse O."/>
        </authorList>
    </citation>
    <scope>NUCLEOTIDE SEQUENCE [LARGE SCALE GENOMIC DNA]</scope>
    <source>
        <strain evidence="2 3">SAG 48.87</strain>
    </source>
</reference>
<dbReference type="STRING" id="145388.A0A0D2N5Q9"/>
<gene>
    <name evidence="2" type="ORF">MNEG_6656</name>
</gene>
<dbReference type="PANTHER" id="PTHR13318:SF190">
    <property type="entry name" value="PARTNER OF PAIRED, ISOFORM B"/>
    <property type="match status" value="1"/>
</dbReference>
<comment type="subcellular location">
    <subcellularLocation>
        <location evidence="1">Cytoplasm</location>
        <location evidence="1">Cytoskeleton</location>
        <location evidence="1">Cilium axoneme</location>
    </subcellularLocation>
</comment>
<dbReference type="AlphaFoldDB" id="A0A0D2N5Q9"/>
<name>A0A0D2N5Q9_9CHLO</name>
<dbReference type="EMBL" id="KK101322">
    <property type="protein sequence ID" value="KIZ01301.1"/>
    <property type="molecule type" value="Genomic_DNA"/>
</dbReference>
<dbReference type="InterPro" id="IPR032675">
    <property type="entry name" value="LRR_dom_sf"/>
</dbReference>
<sequence>MASARLACRAWRDCLGAQVSAAQLPPALWQRPAEGGFQLARLGALTAAFPALSALELSYDRAAPVDARAARRAAALLARAAPSLRRLRLSGVAEPAHLAAIAEGLQPLAGRLTALDVLDACWLDVAALSSLAASLGGLRRLRLHSSVFSRLTAAHVDVIAGMTQLRELSMGFRAVQGSASDPLALDALTRLTGLTSLDLEFTGIHQLSSGAGFRRPEGLSSLSALAALSLRLVPLRSADALPLLPALRALRLAAPEPLPAAAAAALARCTGLRRLVIEQLLPEQLPALGALTGLSALSVHLAPPPPRRSRGAAGSGAGEGAAADAVLALAPLSGLRAFSVAGRVELRASHIEALAAAWPALRALDLRCSLPDGSRGLRALTSLERLRLGPYGWASPGGWAPEVQLQPGELPRGLTRLEASGVLVAAQGADAAWDRACWGDEPGSWGGVCPAGGRVAGAAEAGAAGGCRCGGAASVAGCFCGAAAAAPPPPAPPLAPVHRVAPLALSAPRLRVLLLRGCGAAYSGLWPGGCSFNCDDAADVAPPVLPSLSRLTCLEELHLEHPQITERDLHAITSCGAVAGSLRALRLVVAGDGAWLGGGVAALTRLMALECLQLLPRDA</sequence>
<dbReference type="Gene3D" id="3.80.10.10">
    <property type="entry name" value="Ribonuclease Inhibitor"/>
    <property type="match status" value="1"/>
</dbReference>
<dbReference type="GO" id="GO:0005930">
    <property type="term" value="C:axoneme"/>
    <property type="evidence" value="ECO:0007669"/>
    <property type="project" value="UniProtKB-SubCell"/>
</dbReference>
<evidence type="ECO:0000313" key="2">
    <source>
        <dbReference type="EMBL" id="KIZ01301.1"/>
    </source>
</evidence>
<keyword evidence="3" id="KW-1185">Reference proteome</keyword>
<protein>
    <submittedName>
        <fullName evidence="2">Uncharacterized protein</fullName>
    </submittedName>
</protein>
<dbReference type="KEGG" id="mng:MNEG_6656"/>
<evidence type="ECO:0000256" key="1">
    <source>
        <dbReference type="ARBA" id="ARBA00004430"/>
    </source>
</evidence>
<dbReference type="GeneID" id="25739532"/>
<dbReference type="RefSeq" id="XP_013900320.1">
    <property type="nucleotide sequence ID" value="XM_014044866.1"/>
</dbReference>
<proteinExistence type="predicted"/>
<organism evidence="2 3">
    <name type="scientific">Monoraphidium neglectum</name>
    <dbReference type="NCBI Taxonomy" id="145388"/>
    <lineage>
        <taxon>Eukaryota</taxon>
        <taxon>Viridiplantae</taxon>
        <taxon>Chlorophyta</taxon>
        <taxon>core chlorophytes</taxon>
        <taxon>Chlorophyceae</taxon>
        <taxon>CS clade</taxon>
        <taxon>Sphaeropleales</taxon>
        <taxon>Selenastraceae</taxon>
        <taxon>Monoraphidium</taxon>
    </lineage>
</organism>
<dbReference type="Proteomes" id="UP000054498">
    <property type="component" value="Unassembled WGS sequence"/>
</dbReference>
<dbReference type="SUPFAM" id="SSF52047">
    <property type="entry name" value="RNI-like"/>
    <property type="match status" value="1"/>
</dbReference>
<evidence type="ECO:0000313" key="3">
    <source>
        <dbReference type="Proteomes" id="UP000054498"/>
    </source>
</evidence>
<dbReference type="GO" id="GO:0031146">
    <property type="term" value="P:SCF-dependent proteasomal ubiquitin-dependent protein catabolic process"/>
    <property type="evidence" value="ECO:0007669"/>
    <property type="project" value="TreeGrafter"/>
</dbReference>
<dbReference type="PANTHER" id="PTHR13318">
    <property type="entry name" value="PARTNER OF PAIRED, ISOFORM B-RELATED"/>
    <property type="match status" value="1"/>
</dbReference>
<dbReference type="GO" id="GO:0019005">
    <property type="term" value="C:SCF ubiquitin ligase complex"/>
    <property type="evidence" value="ECO:0007669"/>
    <property type="project" value="TreeGrafter"/>
</dbReference>